<comment type="caution">
    <text evidence="24">Lacks conserved residue(s) required for the propagation of feature annotation.</text>
</comment>
<feature type="compositionally biased region" description="Basic and acidic residues" evidence="25">
    <location>
        <begin position="242"/>
        <end position="255"/>
    </location>
</feature>
<feature type="region of interest" description="Disordered" evidence="25">
    <location>
        <begin position="228"/>
        <end position="255"/>
    </location>
</feature>
<feature type="region of interest" description="Disordered" evidence="25">
    <location>
        <begin position="164"/>
        <end position="193"/>
    </location>
</feature>
<dbReference type="PROSITE" id="PS50963">
    <property type="entry name" value="LINK_2"/>
    <property type="match status" value="1"/>
</dbReference>
<dbReference type="GO" id="GO:0007155">
    <property type="term" value="P:cell adhesion"/>
    <property type="evidence" value="ECO:0007669"/>
    <property type="project" value="UniProtKB-KW"/>
</dbReference>
<evidence type="ECO:0000256" key="11">
    <source>
        <dbReference type="ARBA" id="ARBA00022974"/>
    </source>
</evidence>
<evidence type="ECO:0000256" key="9">
    <source>
        <dbReference type="ARBA" id="ARBA00022729"/>
    </source>
</evidence>
<sequence>MWTLLLGVTFGLLASTRSDQLIVKSRSCSYAGVFLVEGEQRYSLNFEMAQKVCVQQNSSIASQEQVQKAYDVGMETCRYGWMNNNKTSILRHSPHENCAVNMTGFQINPYVKPDDYYDAYCYDDQAGPDKNCNKSYAFENISPSNATEGMAESDSTPSAQTEAYFDLTPSSGGDASITTPTEMASQDTGATEEAMTEFDQATGSGMQPPINPDGESETIQPSTENIYSVKDDAATNPPKLPNGKDRHPAESDQRKSNGLSNWLVIILVILAVAAILLVCAVVAKRKSLCGTRQTLVITAKDAGEGNGAAAAAASSSQAQEREQEMVKLMNKEKIQENGNTEEFTVIKLEESPDKEQLA</sequence>
<keyword evidence="15" id="KW-0675">Receptor</keyword>
<dbReference type="InterPro" id="IPR016187">
    <property type="entry name" value="CTDL_fold"/>
</dbReference>
<feature type="compositionally biased region" description="Polar residues" evidence="25">
    <location>
        <begin position="168"/>
        <end position="189"/>
    </location>
</feature>
<keyword evidence="8 26" id="KW-0812">Transmembrane</keyword>
<reference evidence="29" key="2">
    <citation type="submission" date="2025-09" db="UniProtKB">
        <authorList>
            <consortium name="Ensembl"/>
        </authorList>
    </citation>
    <scope>IDENTIFICATION</scope>
</reference>
<accession>A0A3Q3RBQ1</accession>
<evidence type="ECO:0000313" key="29">
    <source>
        <dbReference type="Ensembl" id="ENSMALP00000031112.1"/>
    </source>
</evidence>
<evidence type="ECO:0000256" key="3">
    <source>
        <dbReference type="ARBA" id="ARBA00004613"/>
    </source>
</evidence>
<dbReference type="GeneID" id="109968725"/>
<dbReference type="GO" id="GO:0005540">
    <property type="term" value="F:hyaluronic acid binding"/>
    <property type="evidence" value="ECO:0007669"/>
    <property type="project" value="InterPro"/>
</dbReference>
<dbReference type="AlphaFoldDB" id="A0A3Q3RBQ1"/>
<dbReference type="Ensembl" id="ENSMALT00000031658.1">
    <property type="protein sequence ID" value="ENSMALP00000031112.1"/>
    <property type="gene ID" value="ENSMALG00000021492.1"/>
</dbReference>
<dbReference type="PANTHER" id="PTHR10225:SF6">
    <property type="entry name" value="CD44 ANTIGEN"/>
    <property type="match status" value="1"/>
</dbReference>
<evidence type="ECO:0000256" key="14">
    <source>
        <dbReference type="ARBA" id="ARBA00023157"/>
    </source>
</evidence>
<evidence type="ECO:0000256" key="24">
    <source>
        <dbReference type="PROSITE-ProRule" id="PRU00323"/>
    </source>
</evidence>
<evidence type="ECO:0000256" key="12">
    <source>
        <dbReference type="ARBA" id="ARBA00022989"/>
    </source>
</evidence>
<evidence type="ECO:0000256" key="10">
    <source>
        <dbReference type="ARBA" id="ARBA00022889"/>
    </source>
</evidence>
<evidence type="ECO:0000256" key="1">
    <source>
        <dbReference type="ARBA" id="ARBA00004105"/>
    </source>
</evidence>
<evidence type="ECO:0000256" key="18">
    <source>
        <dbReference type="ARBA" id="ARBA00029917"/>
    </source>
</evidence>
<keyword evidence="7" id="KW-0597">Phosphoprotein</keyword>
<dbReference type="SUPFAM" id="SSF56436">
    <property type="entry name" value="C-type lectin-like"/>
    <property type="match status" value="1"/>
</dbReference>
<evidence type="ECO:0000256" key="4">
    <source>
        <dbReference type="ARBA" id="ARBA00020474"/>
    </source>
</evidence>
<keyword evidence="11" id="KW-0654">Proteoglycan</keyword>
<name>A0A3Q3RBQ1_MONAL</name>
<evidence type="ECO:0000256" key="16">
    <source>
        <dbReference type="ARBA" id="ARBA00023180"/>
    </source>
</evidence>
<dbReference type="PRINTS" id="PR01265">
    <property type="entry name" value="LINKMODULE"/>
</dbReference>
<evidence type="ECO:0000256" key="5">
    <source>
        <dbReference type="ARBA" id="ARBA00022475"/>
    </source>
</evidence>
<evidence type="ECO:0000256" key="7">
    <source>
        <dbReference type="ARBA" id="ARBA00022553"/>
    </source>
</evidence>
<dbReference type="Gene3D" id="3.10.100.10">
    <property type="entry name" value="Mannose-Binding Protein A, subunit A"/>
    <property type="match status" value="1"/>
</dbReference>
<evidence type="ECO:0000256" key="23">
    <source>
        <dbReference type="ARBA" id="ARBA00032917"/>
    </source>
</evidence>
<reference evidence="29" key="1">
    <citation type="submission" date="2025-08" db="UniProtKB">
        <authorList>
            <consortium name="Ensembl"/>
        </authorList>
    </citation>
    <scope>IDENTIFICATION</scope>
</reference>
<dbReference type="PANTHER" id="PTHR10225">
    <property type="entry name" value="HYALURONAN RECEPTOR"/>
    <property type="match status" value="1"/>
</dbReference>
<feature type="signal peptide" evidence="27">
    <location>
        <begin position="1"/>
        <end position="18"/>
    </location>
</feature>
<dbReference type="InterPro" id="IPR043210">
    <property type="entry name" value="CD44_antigen-like"/>
</dbReference>
<feature type="chain" id="PRO_5018579136" description="CD44 antigen" evidence="27">
    <location>
        <begin position="19"/>
        <end position="358"/>
    </location>
</feature>
<evidence type="ECO:0000256" key="25">
    <source>
        <dbReference type="SAM" id="MobiDB-lite"/>
    </source>
</evidence>
<keyword evidence="5" id="KW-1003">Cell membrane</keyword>
<dbReference type="GO" id="GO:0070374">
    <property type="term" value="P:positive regulation of ERK1 and ERK2 cascade"/>
    <property type="evidence" value="ECO:0007669"/>
    <property type="project" value="TreeGrafter"/>
</dbReference>
<dbReference type="PRINTS" id="PR00658">
    <property type="entry name" value="CD44"/>
</dbReference>
<keyword evidence="30" id="KW-1185">Reference proteome</keyword>
<feature type="disulfide bond" evidence="24">
    <location>
        <begin position="77"/>
        <end position="98"/>
    </location>
</feature>
<keyword evidence="16" id="KW-0325">Glycoprotein</keyword>
<evidence type="ECO:0000256" key="26">
    <source>
        <dbReference type="SAM" id="Phobius"/>
    </source>
</evidence>
<keyword evidence="10" id="KW-0130">Cell adhesion</keyword>
<dbReference type="InterPro" id="IPR001231">
    <property type="entry name" value="CD44_antigen"/>
</dbReference>
<evidence type="ECO:0000259" key="28">
    <source>
        <dbReference type="PROSITE" id="PS50963"/>
    </source>
</evidence>
<evidence type="ECO:0000256" key="19">
    <source>
        <dbReference type="ARBA" id="ARBA00029928"/>
    </source>
</evidence>
<dbReference type="InterPro" id="IPR000538">
    <property type="entry name" value="Link_dom"/>
</dbReference>
<comment type="subcellular location">
    <subcellularLocation>
        <location evidence="2">Cell membrane</location>
        <topology evidence="2">Single-pass type I membrane protein</topology>
    </subcellularLocation>
    <subcellularLocation>
        <location evidence="1">Cell projection</location>
        <location evidence="1">Microvillus</location>
    </subcellularLocation>
    <subcellularLocation>
        <location evidence="3">Secreted</location>
    </subcellularLocation>
</comment>
<evidence type="ECO:0000256" key="22">
    <source>
        <dbReference type="ARBA" id="ARBA00032514"/>
    </source>
</evidence>
<dbReference type="GO" id="GO:0005576">
    <property type="term" value="C:extracellular region"/>
    <property type="evidence" value="ECO:0007669"/>
    <property type="project" value="UniProtKB-SubCell"/>
</dbReference>
<keyword evidence="6" id="KW-0964">Secreted</keyword>
<keyword evidence="13 26" id="KW-0472">Membrane</keyword>
<dbReference type="GO" id="GO:0004896">
    <property type="term" value="F:cytokine receptor activity"/>
    <property type="evidence" value="ECO:0007669"/>
    <property type="project" value="TreeGrafter"/>
</dbReference>
<evidence type="ECO:0000256" key="8">
    <source>
        <dbReference type="ARBA" id="ARBA00022692"/>
    </source>
</evidence>
<evidence type="ECO:0000256" key="20">
    <source>
        <dbReference type="ARBA" id="ARBA00031179"/>
    </source>
</evidence>
<dbReference type="Pfam" id="PF00193">
    <property type="entry name" value="Xlink"/>
    <property type="match status" value="1"/>
</dbReference>
<dbReference type="SMART" id="SM00445">
    <property type="entry name" value="LINK"/>
    <property type="match status" value="1"/>
</dbReference>
<dbReference type="Proteomes" id="UP000261600">
    <property type="component" value="Unplaced"/>
</dbReference>
<dbReference type="STRING" id="43700.ENSMALP00000031112"/>
<evidence type="ECO:0000256" key="15">
    <source>
        <dbReference type="ARBA" id="ARBA00023170"/>
    </source>
</evidence>
<evidence type="ECO:0000256" key="13">
    <source>
        <dbReference type="ARBA" id="ARBA00023136"/>
    </source>
</evidence>
<feature type="transmembrane region" description="Helical" evidence="26">
    <location>
        <begin position="262"/>
        <end position="283"/>
    </location>
</feature>
<feature type="domain" description="Link" evidence="28">
    <location>
        <begin position="32"/>
        <end position="123"/>
    </location>
</feature>
<evidence type="ECO:0000256" key="2">
    <source>
        <dbReference type="ARBA" id="ARBA00004251"/>
    </source>
</evidence>
<proteinExistence type="predicted"/>
<evidence type="ECO:0000313" key="30">
    <source>
        <dbReference type="Proteomes" id="UP000261600"/>
    </source>
</evidence>
<evidence type="ECO:0000256" key="21">
    <source>
        <dbReference type="ARBA" id="ARBA00031823"/>
    </source>
</evidence>
<dbReference type="GO" id="GO:0016323">
    <property type="term" value="C:basolateral plasma membrane"/>
    <property type="evidence" value="ECO:0007669"/>
    <property type="project" value="TreeGrafter"/>
</dbReference>
<dbReference type="RefSeq" id="XP_020470861.1">
    <property type="nucleotide sequence ID" value="XM_020615205.1"/>
</dbReference>
<dbReference type="GO" id="GO:0005902">
    <property type="term" value="C:microvillus"/>
    <property type="evidence" value="ECO:0007669"/>
    <property type="project" value="UniProtKB-SubCell"/>
</dbReference>
<evidence type="ECO:0000256" key="6">
    <source>
        <dbReference type="ARBA" id="ARBA00022525"/>
    </source>
</evidence>
<dbReference type="InterPro" id="IPR016186">
    <property type="entry name" value="C-type_lectin-like/link_sf"/>
</dbReference>
<dbReference type="GO" id="GO:0006954">
    <property type="term" value="P:inflammatory response"/>
    <property type="evidence" value="ECO:0007669"/>
    <property type="project" value="TreeGrafter"/>
</dbReference>
<keyword evidence="12 26" id="KW-1133">Transmembrane helix</keyword>
<organism evidence="29 30">
    <name type="scientific">Monopterus albus</name>
    <name type="common">Swamp eel</name>
    <dbReference type="NCBI Taxonomy" id="43700"/>
    <lineage>
        <taxon>Eukaryota</taxon>
        <taxon>Metazoa</taxon>
        <taxon>Chordata</taxon>
        <taxon>Craniata</taxon>
        <taxon>Vertebrata</taxon>
        <taxon>Euteleostomi</taxon>
        <taxon>Actinopterygii</taxon>
        <taxon>Neopterygii</taxon>
        <taxon>Teleostei</taxon>
        <taxon>Neoteleostei</taxon>
        <taxon>Acanthomorphata</taxon>
        <taxon>Anabantaria</taxon>
        <taxon>Synbranchiformes</taxon>
        <taxon>Synbranchidae</taxon>
        <taxon>Monopterus</taxon>
    </lineage>
</organism>
<evidence type="ECO:0000256" key="27">
    <source>
        <dbReference type="SAM" id="SignalP"/>
    </source>
</evidence>
<dbReference type="OrthoDB" id="8952307at2759"/>
<dbReference type="KEGG" id="malb:109968725"/>
<dbReference type="CTD" id="100330801"/>
<keyword evidence="9 27" id="KW-0732">Signal</keyword>
<keyword evidence="14 24" id="KW-1015">Disulfide bond</keyword>
<protein>
    <recommendedName>
        <fullName evidence="4">CD44 antigen</fullName>
    </recommendedName>
    <alternativeName>
        <fullName evidence="22">GP90 lymphocyte homing/adhesion receptor</fullName>
    </alternativeName>
    <alternativeName>
        <fullName evidence="21">HUTCH-I</fullName>
    </alternativeName>
    <alternativeName>
        <fullName evidence="23">Hermes antigen</fullName>
    </alternativeName>
    <alternativeName>
        <fullName evidence="20">Hyaluronate receptor</fullName>
    </alternativeName>
    <alternativeName>
        <fullName evidence="18">Phagocytic glycoprotein 1</fullName>
    </alternativeName>
    <alternativeName>
        <fullName evidence="19">Phagocytic glycoprotein I</fullName>
    </alternativeName>
</protein>
<keyword evidence="17" id="KW-0966">Cell projection</keyword>
<dbReference type="GO" id="GO:0035692">
    <property type="term" value="C:macrophage migration inhibitory factor receptor complex"/>
    <property type="evidence" value="ECO:0007669"/>
    <property type="project" value="TreeGrafter"/>
</dbReference>
<evidence type="ECO:0000256" key="17">
    <source>
        <dbReference type="ARBA" id="ARBA00023273"/>
    </source>
</evidence>